<protein>
    <submittedName>
        <fullName evidence="3">Uncharacterized protein</fullName>
    </submittedName>
</protein>
<feature type="transmembrane region" description="Helical" evidence="2">
    <location>
        <begin position="399"/>
        <end position="422"/>
    </location>
</feature>
<organism evidence="3 4">
    <name type="scientific">Thiospirillum jenense</name>
    <dbReference type="NCBI Taxonomy" id="1653858"/>
    <lineage>
        <taxon>Bacteria</taxon>
        <taxon>Pseudomonadati</taxon>
        <taxon>Pseudomonadota</taxon>
        <taxon>Gammaproteobacteria</taxon>
        <taxon>Chromatiales</taxon>
        <taxon>Chromatiaceae</taxon>
        <taxon>Thiospirillum</taxon>
    </lineage>
</organism>
<proteinExistence type="predicted"/>
<dbReference type="AlphaFoldDB" id="A0A839HFA9"/>
<dbReference type="RefSeq" id="WP_182584769.1">
    <property type="nucleotide sequence ID" value="NZ_JABVCQ010000037.1"/>
</dbReference>
<dbReference type="EMBL" id="JABVCQ010000037">
    <property type="protein sequence ID" value="MBB1127144.1"/>
    <property type="molecule type" value="Genomic_DNA"/>
</dbReference>
<feature type="transmembrane region" description="Helical" evidence="2">
    <location>
        <begin position="255"/>
        <end position="279"/>
    </location>
</feature>
<evidence type="ECO:0000256" key="1">
    <source>
        <dbReference type="SAM" id="MobiDB-lite"/>
    </source>
</evidence>
<dbReference type="NCBIfam" id="NF041043">
    <property type="entry name" value="BPSS1780_fam"/>
    <property type="match status" value="1"/>
</dbReference>
<name>A0A839HFA9_9GAMM</name>
<dbReference type="Proteomes" id="UP000548632">
    <property type="component" value="Unassembled WGS sequence"/>
</dbReference>
<feature type="transmembrane region" description="Helical" evidence="2">
    <location>
        <begin position="188"/>
        <end position="210"/>
    </location>
</feature>
<keyword evidence="4" id="KW-1185">Reference proteome</keyword>
<accession>A0A839HFA9</accession>
<sequence>MNQRASGCHVIFTGKLLDGVNPAQAARDFAAVFKVPPEKAAQLILDGREKILKKDVEPANAERYRTVLLEMGIEVRITSNDSNETGVAYHSNFDEKCPKCGAEQVQNGVCQGCGILIAQYRAMHPQHDNTPPQLSLPTPPTLSLTKPSSRSDLPNDANELRTTPQPLPFQFGWQWLIIAWQRFRIAPWTWIGAILLMLTLTVAISLVPVIGGLVNWLLAPVFMGGLMVGAQDQYNGQQFKLNHLFTGFNYHSGRLMLIGVFYLLGAIIIAVVAGMLMALNVSSGDMTALQQNPELVIQTLWPALALALILFAGLHMAYWFAPALVTLNDMSPLTAMKLSFRACLKNWLPYTVFVAVSIAFAIGLIAVFSVLIGIIVAVLQFVGLDVNSVVVMMLLTSVMMIPLLIILTALLAILIISAHVAYRSIFYSSQQ</sequence>
<feature type="transmembrane region" description="Helical" evidence="2">
    <location>
        <begin position="216"/>
        <end position="234"/>
    </location>
</feature>
<feature type="transmembrane region" description="Helical" evidence="2">
    <location>
        <begin position="347"/>
        <end position="379"/>
    </location>
</feature>
<evidence type="ECO:0000313" key="3">
    <source>
        <dbReference type="EMBL" id="MBB1127144.1"/>
    </source>
</evidence>
<feature type="transmembrane region" description="Helical" evidence="2">
    <location>
        <begin position="299"/>
        <end position="327"/>
    </location>
</feature>
<dbReference type="InterPro" id="IPR047798">
    <property type="entry name" value="BPSS1780-like"/>
</dbReference>
<feature type="region of interest" description="Disordered" evidence="1">
    <location>
        <begin position="127"/>
        <end position="159"/>
    </location>
</feature>
<gene>
    <name evidence="3" type="ORF">HUK38_13060</name>
</gene>
<keyword evidence="2" id="KW-0472">Membrane</keyword>
<evidence type="ECO:0000256" key="2">
    <source>
        <dbReference type="SAM" id="Phobius"/>
    </source>
</evidence>
<reference evidence="3 4" key="1">
    <citation type="journal article" date="2020" name="Arch. Microbiol.">
        <title>The genome sequence of the giant phototrophic gammaproteobacterium Thiospirillum jenense gives insight into its physiological properties and phylogenetic relationships.</title>
        <authorList>
            <person name="Imhoff J.F."/>
            <person name="Meyer T.E."/>
            <person name="Kyndt J.A."/>
        </authorList>
    </citation>
    <scope>NUCLEOTIDE SEQUENCE [LARGE SCALE GENOMIC DNA]</scope>
    <source>
        <strain evidence="3 4">DSM 216</strain>
    </source>
</reference>
<evidence type="ECO:0000313" key="4">
    <source>
        <dbReference type="Proteomes" id="UP000548632"/>
    </source>
</evidence>
<feature type="compositionally biased region" description="Low complexity" evidence="1">
    <location>
        <begin position="130"/>
        <end position="148"/>
    </location>
</feature>
<comment type="caution">
    <text evidence="3">The sequence shown here is derived from an EMBL/GenBank/DDBJ whole genome shotgun (WGS) entry which is preliminary data.</text>
</comment>
<keyword evidence="2" id="KW-0812">Transmembrane</keyword>
<keyword evidence="2" id="KW-1133">Transmembrane helix</keyword>